<comment type="caution">
    <text evidence="2">The sequence shown here is derived from an EMBL/GenBank/DDBJ whole genome shotgun (WGS) entry which is preliminary data.</text>
</comment>
<keyword evidence="3" id="KW-1185">Reference proteome</keyword>
<dbReference type="EMBL" id="JACIIU010000002">
    <property type="protein sequence ID" value="MBB6260279.1"/>
    <property type="molecule type" value="Genomic_DNA"/>
</dbReference>
<keyword evidence="1" id="KW-0472">Membrane</keyword>
<dbReference type="AlphaFoldDB" id="A0A841LXA2"/>
<evidence type="ECO:0000256" key="1">
    <source>
        <dbReference type="SAM" id="Phobius"/>
    </source>
</evidence>
<evidence type="ECO:0000313" key="3">
    <source>
        <dbReference type="Proteomes" id="UP000555393"/>
    </source>
</evidence>
<proteinExistence type="predicted"/>
<dbReference type="Proteomes" id="UP000555393">
    <property type="component" value="Unassembled WGS sequence"/>
</dbReference>
<gene>
    <name evidence="2" type="ORF">FHS77_000803</name>
</gene>
<reference evidence="2 3" key="1">
    <citation type="submission" date="2020-08" db="EMBL/GenBank/DDBJ databases">
        <title>Genomic Encyclopedia of Type Strains, Phase IV (KMG-IV): sequencing the most valuable type-strain genomes for metagenomic binning, comparative biology and taxonomic classification.</title>
        <authorList>
            <person name="Goeker M."/>
        </authorList>
    </citation>
    <scope>NUCLEOTIDE SEQUENCE [LARGE SCALE GENOMIC DNA]</scope>
    <source>
        <strain evidence="2 3">DSM 22336</strain>
    </source>
</reference>
<name>A0A841LXA2_9HYPH</name>
<feature type="transmembrane region" description="Helical" evidence="1">
    <location>
        <begin position="6"/>
        <end position="27"/>
    </location>
</feature>
<accession>A0A841LXA2</accession>
<evidence type="ECO:0000313" key="2">
    <source>
        <dbReference type="EMBL" id="MBB6260279.1"/>
    </source>
</evidence>
<protein>
    <submittedName>
        <fullName evidence="2">Uncharacterized protein</fullName>
    </submittedName>
</protein>
<sequence>MLYLVQTFWFVLLLALCVGFLVGWMAVGNKK</sequence>
<organism evidence="2 3">
    <name type="scientific">Paenochrobactrum gallinarii</name>
    <dbReference type="NCBI Taxonomy" id="643673"/>
    <lineage>
        <taxon>Bacteria</taxon>
        <taxon>Pseudomonadati</taxon>
        <taxon>Pseudomonadota</taxon>
        <taxon>Alphaproteobacteria</taxon>
        <taxon>Hyphomicrobiales</taxon>
        <taxon>Brucellaceae</taxon>
        <taxon>Paenochrobactrum</taxon>
    </lineage>
</organism>
<keyword evidence="1" id="KW-1133">Transmembrane helix</keyword>
<keyword evidence="1" id="KW-0812">Transmembrane</keyword>